<proteinExistence type="inferred from homology"/>
<reference evidence="7 8" key="1">
    <citation type="submission" date="2019-07" db="EMBL/GenBank/DDBJ databases">
        <title>Qingshengfaniella alkalisoli gen. nov., sp. nov., isolated from saline soil.</title>
        <authorList>
            <person name="Xu L."/>
            <person name="Huang X.-X."/>
            <person name="Sun J.-Q."/>
        </authorList>
    </citation>
    <scope>NUCLEOTIDE SEQUENCE [LARGE SCALE GENOMIC DNA]</scope>
    <source>
        <strain evidence="7 8">DSM 27279</strain>
    </source>
</reference>
<dbReference type="PANTHER" id="PTHR43107:SF15">
    <property type="entry name" value="FATTY ACID TRANSPORT PROTEIN 3, ISOFORM A"/>
    <property type="match status" value="1"/>
</dbReference>
<gene>
    <name evidence="7" type="ORF">FOZ76_26565</name>
</gene>
<dbReference type="EMBL" id="VLTJ01000044">
    <property type="protein sequence ID" value="TSH88454.1"/>
    <property type="molecule type" value="Genomic_DNA"/>
</dbReference>
<dbReference type="Gene3D" id="3.40.50.12780">
    <property type="entry name" value="N-terminal domain of ligase-like"/>
    <property type="match status" value="1"/>
</dbReference>
<dbReference type="InterPro" id="IPR045851">
    <property type="entry name" value="AMP-bd_C_sf"/>
</dbReference>
<dbReference type="InterPro" id="IPR020845">
    <property type="entry name" value="AMP-binding_CS"/>
</dbReference>
<keyword evidence="2" id="KW-0436">Ligase</keyword>
<evidence type="ECO:0000259" key="5">
    <source>
        <dbReference type="Pfam" id="PF00501"/>
    </source>
</evidence>
<protein>
    <submittedName>
        <fullName evidence="7">AMP-binding protein</fullName>
    </submittedName>
</protein>
<comment type="similarity">
    <text evidence="1">Belongs to the ATP-dependent AMP-binding enzyme family.</text>
</comment>
<dbReference type="GO" id="GO:0005524">
    <property type="term" value="F:ATP binding"/>
    <property type="evidence" value="ECO:0007669"/>
    <property type="project" value="UniProtKB-KW"/>
</dbReference>
<feature type="domain" description="AMP-dependent synthetase/ligase" evidence="5">
    <location>
        <begin position="32"/>
        <end position="394"/>
    </location>
</feature>
<dbReference type="Proteomes" id="UP000318405">
    <property type="component" value="Unassembled WGS sequence"/>
</dbReference>
<evidence type="ECO:0000256" key="4">
    <source>
        <dbReference type="ARBA" id="ARBA00022840"/>
    </source>
</evidence>
<evidence type="ECO:0000256" key="3">
    <source>
        <dbReference type="ARBA" id="ARBA00022741"/>
    </source>
</evidence>
<evidence type="ECO:0000313" key="7">
    <source>
        <dbReference type="EMBL" id="TSH88454.1"/>
    </source>
</evidence>
<accession>A0A556A6G5</accession>
<evidence type="ECO:0000256" key="2">
    <source>
        <dbReference type="ARBA" id="ARBA00022598"/>
    </source>
</evidence>
<evidence type="ECO:0000259" key="6">
    <source>
        <dbReference type="Pfam" id="PF13193"/>
    </source>
</evidence>
<dbReference type="PANTHER" id="PTHR43107">
    <property type="entry name" value="LONG-CHAIN FATTY ACID TRANSPORT PROTEIN"/>
    <property type="match status" value="1"/>
</dbReference>
<feature type="domain" description="AMP-binding enzyme C-terminal" evidence="6">
    <location>
        <begin position="453"/>
        <end position="531"/>
    </location>
</feature>
<dbReference type="Pfam" id="PF13193">
    <property type="entry name" value="AMP-binding_C"/>
    <property type="match status" value="1"/>
</dbReference>
<dbReference type="AlphaFoldDB" id="A0A556A6G5"/>
<keyword evidence="4" id="KW-0067">ATP-binding</keyword>
<evidence type="ECO:0000256" key="1">
    <source>
        <dbReference type="ARBA" id="ARBA00006432"/>
    </source>
</evidence>
<dbReference type="Pfam" id="PF00501">
    <property type="entry name" value="AMP-binding"/>
    <property type="match status" value="1"/>
</dbReference>
<organism evidence="7 8">
    <name type="scientific">Verticiella sediminum</name>
    <dbReference type="NCBI Taxonomy" id="1247510"/>
    <lineage>
        <taxon>Bacteria</taxon>
        <taxon>Pseudomonadati</taxon>
        <taxon>Pseudomonadota</taxon>
        <taxon>Betaproteobacteria</taxon>
        <taxon>Burkholderiales</taxon>
        <taxon>Alcaligenaceae</taxon>
        <taxon>Verticiella</taxon>
    </lineage>
</organism>
<comment type="caution">
    <text evidence="7">The sequence shown here is derived from an EMBL/GenBank/DDBJ whole genome shotgun (WGS) entry which is preliminary data.</text>
</comment>
<name>A0A556A6G5_9BURK</name>
<evidence type="ECO:0000313" key="8">
    <source>
        <dbReference type="Proteomes" id="UP000318405"/>
    </source>
</evidence>
<dbReference type="GO" id="GO:0004467">
    <property type="term" value="F:long-chain fatty acid-CoA ligase activity"/>
    <property type="evidence" value="ECO:0007669"/>
    <property type="project" value="TreeGrafter"/>
</dbReference>
<dbReference type="SUPFAM" id="SSF56801">
    <property type="entry name" value="Acetyl-CoA synthetase-like"/>
    <property type="match status" value="1"/>
</dbReference>
<dbReference type="InterPro" id="IPR000873">
    <property type="entry name" value="AMP-dep_synth/lig_dom"/>
</dbReference>
<dbReference type="InterPro" id="IPR025110">
    <property type="entry name" value="AMP-bd_C"/>
</dbReference>
<dbReference type="RefSeq" id="WP_143951323.1">
    <property type="nucleotide sequence ID" value="NZ_BAABMB010000002.1"/>
</dbReference>
<dbReference type="PROSITE" id="PS00455">
    <property type="entry name" value="AMP_BINDING"/>
    <property type="match status" value="1"/>
</dbReference>
<dbReference type="GO" id="GO:0005324">
    <property type="term" value="F:long-chain fatty acid transmembrane transporter activity"/>
    <property type="evidence" value="ECO:0007669"/>
    <property type="project" value="TreeGrafter"/>
</dbReference>
<dbReference type="InterPro" id="IPR042099">
    <property type="entry name" value="ANL_N_sf"/>
</dbReference>
<keyword evidence="3" id="KW-0547">Nucleotide-binding</keyword>
<sequence>MSRAVLAALPSTQAAPATEIDIHNTVPSVLVRQAQRYGAKPLIQFPRERESLSYEGLLVYARAGAARLHHEHGLRPGDMAAIHLANSADYVKAWFSCLFAGVVDAPINHEFRKTSLLFGLTTTQARAVFTDGAGVERLVDPEVRSYLAQLKVLVLSGDYDRTTVDRLLANVPACPPVVELRALTAEGPQDEIWTRLESTAPALIRFTSGTTGPAKGILQSHLHVLAKSAVHNTVFEFGPDDVLYTPFPLHHNLASINGLIGTLQAGGTMVSVAKFSASGFWREARECGATLAHLLQSIAPLVSAQPPSNDDRNHKVRYVWAGRPDQAFEERFNTRYVQIYALGEVGVVSYKRGGEQGGAGAGRPLPEMEVRIVDPLDQPVTQGVVGEIVIRPRQPHRVMLAYHNDLPATMRAFRNLWFHTGDGGYFNETGELCFAGRLGDTIRRRGVNISSEQIEAELRKHPAVQDCGVIAVPAHTGEQEIHACILWNSAPPDEREAFDALAAFLAERLPKSYLPRFFETMADLPRTNTGKVRKTELRDRRKFGPTWDREQVRWLYEAD</sequence>
<keyword evidence="8" id="KW-1185">Reference proteome</keyword>
<dbReference type="GO" id="GO:0005886">
    <property type="term" value="C:plasma membrane"/>
    <property type="evidence" value="ECO:0007669"/>
    <property type="project" value="TreeGrafter"/>
</dbReference>
<dbReference type="GO" id="GO:0044539">
    <property type="term" value="P:long-chain fatty acid import into cell"/>
    <property type="evidence" value="ECO:0007669"/>
    <property type="project" value="TreeGrafter"/>
</dbReference>
<dbReference type="Gene3D" id="3.30.300.30">
    <property type="match status" value="1"/>
</dbReference>
<dbReference type="OrthoDB" id="9766486at2"/>